<keyword evidence="9" id="KW-1185">Reference proteome</keyword>
<dbReference type="KEGG" id="dol:Dole_0660"/>
<evidence type="ECO:0000313" key="3">
    <source>
        <dbReference type="EMBL" id="ABW66470.1"/>
    </source>
</evidence>
<dbReference type="Pfam" id="PF01609">
    <property type="entry name" value="DDE_Tnp_1"/>
    <property type="match status" value="1"/>
</dbReference>
<feature type="domain" description="Transposase IS4-like" evidence="1">
    <location>
        <begin position="302"/>
        <end position="441"/>
    </location>
</feature>
<dbReference type="GO" id="GO:0004803">
    <property type="term" value="F:transposase activity"/>
    <property type="evidence" value="ECO:0007669"/>
    <property type="project" value="InterPro"/>
</dbReference>
<dbReference type="RefSeq" id="WP_012174089.1">
    <property type="nucleotide sequence ID" value="NC_009943.1"/>
</dbReference>
<evidence type="ECO:0000313" key="4">
    <source>
        <dbReference type="EMBL" id="ABW67025.1"/>
    </source>
</evidence>
<dbReference type="KEGG" id="dol:Dole_1827"/>
<evidence type="ECO:0000313" key="8">
    <source>
        <dbReference type="EMBL" id="ABW69053.1"/>
    </source>
</evidence>
<dbReference type="PANTHER" id="PTHR33803:SF3">
    <property type="entry name" value="BLL1974 PROTEIN"/>
    <property type="match status" value="1"/>
</dbReference>
<dbReference type="HOGENOM" id="CLU_581030_0_0_7"/>
<reference evidence="3 9" key="1">
    <citation type="submission" date="2007-10" db="EMBL/GenBank/DDBJ databases">
        <title>Complete sequence of Desulfococcus oleovorans Hxd3.</title>
        <authorList>
            <consortium name="US DOE Joint Genome Institute"/>
            <person name="Copeland A."/>
            <person name="Lucas S."/>
            <person name="Lapidus A."/>
            <person name="Barry K."/>
            <person name="Glavina del Rio T."/>
            <person name="Dalin E."/>
            <person name="Tice H."/>
            <person name="Pitluck S."/>
            <person name="Kiss H."/>
            <person name="Brettin T."/>
            <person name="Bruce D."/>
            <person name="Detter J.C."/>
            <person name="Han C."/>
            <person name="Schmutz J."/>
            <person name="Larimer F."/>
            <person name="Land M."/>
            <person name="Hauser L."/>
            <person name="Kyrpides N."/>
            <person name="Kim E."/>
            <person name="Wawrik B."/>
            <person name="Richardson P."/>
        </authorList>
    </citation>
    <scope>NUCLEOTIDE SEQUENCE [LARGE SCALE GENOMIC DNA]</scope>
    <source>
        <strain evidence="9">DSM 6200 / JCM 39069 / Hxd3</strain>
        <strain evidence="3">Hxd3</strain>
    </source>
</reference>
<sequence>MRKKWQKQMTFMPQEIDHPQARELEAISQLLDSKSTIYEIVLQDLPSQATSGSPGGAQGMTAEQVIRAAIVKVLFGFTYEELAFHLVDSMSIRRFCRIGITDEGFKKSTLHKNIKALSAETWQLINKEVLAHAEEAGIEKGRQVRIDCTVVESNIHKPSDSVLLWDAVRAITRLLERAQQETGKQRLLFHDHRRIAKKRMLAIQYTRDAKARKPLYKDLVKKTRQCVSYARSAVKALEQSVAHPSRTALAIELQSFVRLTDQVIRQTELRVFQDQQVPSSEKIVSLFEPHTDIIVKDRRDTYYGHKVCLTGGKSNLILDCLIVEGNPADTTLTETMLDRQHQIYNRYPLKAALDGGFASKDNLAKAKEKKIKDVCFAKKRGLSELDMCRSHYVYKQLRRFRAGIEAGISWLKRTFGFNRCMWKGLPSFKSYVWATIVSANLLTVARKQLA</sequence>
<accession>A8ZUQ7</accession>
<evidence type="ECO:0000313" key="6">
    <source>
        <dbReference type="EMBL" id="ABW67630.1"/>
    </source>
</evidence>
<dbReference type="EMBL" id="CP000859">
    <property type="protein sequence ID" value="ABW69053.1"/>
    <property type="molecule type" value="Genomic_DNA"/>
</dbReference>
<dbReference type="EMBL" id="CP000859">
    <property type="protein sequence ID" value="ABW67025.1"/>
    <property type="molecule type" value="Genomic_DNA"/>
</dbReference>
<dbReference type="KEGG" id="dol:Dole_1826"/>
<evidence type="ECO:0000313" key="7">
    <source>
        <dbReference type="EMBL" id="ABW67631.1"/>
    </source>
</evidence>
<dbReference type="GO" id="GO:0003677">
    <property type="term" value="F:DNA binding"/>
    <property type="evidence" value="ECO:0007669"/>
    <property type="project" value="InterPro"/>
</dbReference>
<dbReference type="Pfam" id="PF05598">
    <property type="entry name" value="DUF772"/>
    <property type="match status" value="1"/>
</dbReference>
<dbReference type="AlphaFoldDB" id="A8ZUQ7"/>
<dbReference type="OrthoDB" id="5407466at2"/>
<dbReference type="EMBL" id="CP000859">
    <property type="protein sequence ID" value="ABW67188.1"/>
    <property type="molecule type" value="Genomic_DNA"/>
</dbReference>
<dbReference type="EMBL" id="CP000859">
    <property type="protein sequence ID" value="ABW66470.1"/>
    <property type="molecule type" value="Genomic_DNA"/>
</dbReference>
<evidence type="ECO:0000259" key="2">
    <source>
        <dbReference type="Pfam" id="PF05598"/>
    </source>
</evidence>
<dbReference type="KEGG" id="dol:Dole_1384"/>
<name>A8ZUQ7_DESOH</name>
<evidence type="ECO:0000313" key="9">
    <source>
        <dbReference type="Proteomes" id="UP000008561"/>
    </source>
</evidence>
<dbReference type="PANTHER" id="PTHR33803">
    <property type="entry name" value="IS1478 TRANSPOSASE"/>
    <property type="match status" value="1"/>
</dbReference>
<dbReference type="STRING" id="96561.Dole_0660"/>
<dbReference type="EMBL" id="CP000859">
    <property type="protein sequence ID" value="ABW67631.1"/>
    <property type="molecule type" value="Genomic_DNA"/>
</dbReference>
<dbReference type="KEGG" id="dol:Dole_1219"/>
<dbReference type="GO" id="GO:0006313">
    <property type="term" value="P:DNA transposition"/>
    <property type="evidence" value="ECO:0007669"/>
    <property type="project" value="InterPro"/>
</dbReference>
<dbReference type="Proteomes" id="UP000008561">
    <property type="component" value="Chromosome"/>
</dbReference>
<dbReference type="InterPro" id="IPR002559">
    <property type="entry name" value="Transposase_11"/>
</dbReference>
<dbReference type="NCBIfam" id="NF033593">
    <property type="entry name" value="transpos_ISNCY_1"/>
    <property type="match status" value="1"/>
</dbReference>
<proteinExistence type="predicted"/>
<evidence type="ECO:0000313" key="5">
    <source>
        <dbReference type="EMBL" id="ABW67188.1"/>
    </source>
</evidence>
<gene>
    <name evidence="3" type="ordered locus">Dole_0660</name>
    <name evidence="4" type="ordered locus">Dole_1219</name>
    <name evidence="5" type="ordered locus">Dole_1384</name>
    <name evidence="6" type="ordered locus">Dole_1826</name>
    <name evidence="7" type="ordered locus">Dole_1827</name>
    <name evidence="8" type="ordered locus">Dole_3250</name>
</gene>
<feature type="domain" description="Transposase InsH N-terminal" evidence="2">
    <location>
        <begin position="19"/>
        <end position="115"/>
    </location>
</feature>
<evidence type="ECO:0000259" key="1">
    <source>
        <dbReference type="Pfam" id="PF01609"/>
    </source>
</evidence>
<dbReference type="KEGG" id="dol:Dole_3250"/>
<protein>
    <submittedName>
        <fullName evidence="3">Transposase IS4 family protein</fullName>
    </submittedName>
</protein>
<dbReference type="InterPro" id="IPR008490">
    <property type="entry name" value="Transposase_InsH_N"/>
</dbReference>
<dbReference type="EMBL" id="CP000859">
    <property type="protein sequence ID" value="ABW67630.1"/>
    <property type="molecule type" value="Genomic_DNA"/>
</dbReference>
<dbReference type="eggNOG" id="COG3039">
    <property type="taxonomic scope" value="Bacteria"/>
</dbReference>
<dbReference type="SMR" id="A8ZUQ7"/>
<organism evidence="3 9">
    <name type="scientific">Desulfosudis oleivorans (strain DSM 6200 / JCM 39069 / Hxd3)</name>
    <name type="common">Desulfococcus oleovorans</name>
    <dbReference type="NCBI Taxonomy" id="96561"/>
    <lineage>
        <taxon>Bacteria</taxon>
        <taxon>Pseudomonadati</taxon>
        <taxon>Thermodesulfobacteriota</taxon>
        <taxon>Desulfobacteria</taxon>
        <taxon>Desulfobacterales</taxon>
        <taxon>Desulfosudaceae</taxon>
        <taxon>Desulfosudis</taxon>
    </lineage>
</organism>